<protein>
    <submittedName>
        <fullName evidence="1">Uncharacterized protein</fullName>
    </submittedName>
</protein>
<keyword evidence="2" id="KW-1185">Reference proteome</keyword>
<dbReference type="Proteomes" id="UP001163321">
    <property type="component" value="Chromosome 1"/>
</dbReference>
<comment type="caution">
    <text evidence="1">The sequence shown here is derived from an EMBL/GenBank/DDBJ whole genome shotgun (WGS) entry which is preliminary data.</text>
</comment>
<accession>A0ACC0WSL2</accession>
<dbReference type="EMBL" id="CM047580">
    <property type="protein sequence ID" value="KAI9921734.1"/>
    <property type="molecule type" value="Genomic_DNA"/>
</dbReference>
<evidence type="ECO:0000313" key="1">
    <source>
        <dbReference type="EMBL" id="KAI9921734.1"/>
    </source>
</evidence>
<evidence type="ECO:0000313" key="2">
    <source>
        <dbReference type="Proteomes" id="UP001163321"/>
    </source>
</evidence>
<organism evidence="1 2">
    <name type="scientific">Peronosclerospora sorghi</name>
    <dbReference type="NCBI Taxonomy" id="230839"/>
    <lineage>
        <taxon>Eukaryota</taxon>
        <taxon>Sar</taxon>
        <taxon>Stramenopiles</taxon>
        <taxon>Oomycota</taxon>
        <taxon>Peronosporomycetes</taxon>
        <taxon>Peronosporales</taxon>
        <taxon>Peronosporaceae</taxon>
        <taxon>Peronosclerospora</taxon>
    </lineage>
</organism>
<sequence>MENQIAEYNFSLSAFPRMVIKRTRIRAVAFAAPQGHEKYFRFTVALFHPIDRSGIPGVMDQAQYRSTATNVLRDRHHWKHEK</sequence>
<name>A0ACC0WSL2_9STRA</name>
<gene>
    <name evidence="1" type="ORF">PsorP6_001346</name>
</gene>
<reference evidence="1 2" key="1">
    <citation type="journal article" date="2022" name="bioRxiv">
        <title>The genome of the oomycete Peronosclerospora sorghi, a cosmopolitan pathogen of maize and sorghum, is inflated with dispersed pseudogenes.</title>
        <authorList>
            <person name="Fletcher K."/>
            <person name="Martin F."/>
            <person name="Isakeit T."/>
            <person name="Cavanaugh K."/>
            <person name="Magill C."/>
            <person name="Michelmore R."/>
        </authorList>
    </citation>
    <scope>NUCLEOTIDE SEQUENCE [LARGE SCALE GENOMIC DNA]</scope>
    <source>
        <strain evidence="1">P6</strain>
    </source>
</reference>
<proteinExistence type="predicted"/>